<sequence>MIGIFMNSNDASMINSLRKSSQSRDVIVRSTSKKRHRQNYTNQLSQTNYQTILSNQTNQQQEFQQNDINNTRQLLSQNENKWLFNTQLELNSTQNLQQNYQNQQQVREISTANIYQSRDFSQGQLDQFSTQNTKSDIRIRNVRPQSTRNKPQLKKSKSRSNSNSRLLLYEKQLQQQIVNNSSALNNYKSLLNIKNKSKQERQSTTTAMKFRNLKQNYLPAGSFVENDPITKEIQKLIAYGSKDIKSQSKKLKKNLEKIQEDRRIKSPSANTHGSFMIETSQDLHRKNQFYDQETIHYSKKIDKLKQKTAQAQSDKLELMRDIATYESNLCEDLNLRSMFKMMRDKVMKCKEKSTQLNKSHNKFQEFLIATKNKLAIIDETKRTISLLIEEPDDQIGLFNMNNPHHEHQNLQLSNLQLKLAFHRSSLITNTMNNLGDNSRKGGVQFKNKRDSFNIRCNANGQMGIKQQGKDCKLKVIISKKLDNQSYHDILKNLVICFNSSQNKIMLALNETSIMTRDWKLYKLKGKNKYINARLAIEETTLQKVLVFFKIVNMAENQTLIHDSNLYIVHQEYLDDDKEFNFNDFLIKELSGNSFKVVYIKDINDDMDDPQNLKLYNSGNIDEIINQSLMVDEFKPQDILMQPSLAESIPSYLQLINEEKIEKIPEQSRNTDKLNDKRFSEDLLDVSGSYGEQMSDNKSQGQLSDNNLIIIDKRSSYGPLRIRKSSQQ</sequence>
<organism evidence="2 3">
    <name type="scientific">Stylonychia lemnae</name>
    <name type="common">Ciliate</name>
    <dbReference type="NCBI Taxonomy" id="5949"/>
    <lineage>
        <taxon>Eukaryota</taxon>
        <taxon>Sar</taxon>
        <taxon>Alveolata</taxon>
        <taxon>Ciliophora</taxon>
        <taxon>Intramacronucleata</taxon>
        <taxon>Spirotrichea</taxon>
        <taxon>Stichotrichia</taxon>
        <taxon>Sporadotrichida</taxon>
        <taxon>Oxytrichidae</taxon>
        <taxon>Stylonychinae</taxon>
        <taxon>Stylonychia</taxon>
    </lineage>
</organism>
<evidence type="ECO:0000313" key="3">
    <source>
        <dbReference type="Proteomes" id="UP000039865"/>
    </source>
</evidence>
<feature type="region of interest" description="Disordered" evidence="1">
    <location>
        <begin position="142"/>
        <end position="162"/>
    </location>
</feature>
<evidence type="ECO:0000256" key="1">
    <source>
        <dbReference type="SAM" id="MobiDB-lite"/>
    </source>
</evidence>
<dbReference type="EMBL" id="CCKQ01015425">
    <property type="protein sequence ID" value="CDW87237.1"/>
    <property type="molecule type" value="Genomic_DNA"/>
</dbReference>
<gene>
    <name evidence="2" type="primary">Contig2666.g2858</name>
    <name evidence="2" type="ORF">STYLEM_16340</name>
</gene>
<reference evidence="2 3" key="1">
    <citation type="submission" date="2014-06" db="EMBL/GenBank/DDBJ databases">
        <authorList>
            <person name="Swart Estienne"/>
        </authorList>
    </citation>
    <scope>NUCLEOTIDE SEQUENCE [LARGE SCALE GENOMIC DNA]</scope>
    <source>
        <strain evidence="2 3">130c</strain>
    </source>
</reference>
<evidence type="ECO:0000313" key="2">
    <source>
        <dbReference type="EMBL" id="CDW87237.1"/>
    </source>
</evidence>
<dbReference type="Proteomes" id="UP000039865">
    <property type="component" value="Unassembled WGS sequence"/>
</dbReference>
<dbReference type="InParanoid" id="A0A078B1N7"/>
<accession>A0A078B1N7</accession>
<keyword evidence="3" id="KW-1185">Reference proteome</keyword>
<name>A0A078B1N7_STYLE</name>
<dbReference type="AlphaFoldDB" id="A0A078B1N7"/>
<protein>
    <submittedName>
        <fullName evidence="2">Uncharacterized protein</fullName>
    </submittedName>
</protein>
<proteinExistence type="predicted"/>